<dbReference type="GO" id="GO:0004197">
    <property type="term" value="F:cysteine-type endopeptidase activity"/>
    <property type="evidence" value="ECO:0007669"/>
    <property type="project" value="InterPro"/>
</dbReference>
<dbReference type="InterPro" id="IPR011600">
    <property type="entry name" value="Pept_C14_caspase"/>
</dbReference>
<keyword evidence="2" id="KW-0645">Protease</keyword>
<proteinExistence type="predicted"/>
<organism evidence="4 5">
    <name type="scientific">Tulasnella calospora MUT 4182</name>
    <dbReference type="NCBI Taxonomy" id="1051891"/>
    <lineage>
        <taxon>Eukaryota</taxon>
        <taxon>Fungi</taxon>
        <taxon>Dikarya</taxon>
        <taxon>Basidiomycota</taxon>
        <taxon>Agaricomycotina</taxon>
        <taxon>Agaricomycetes</taxon>
        <taxon>Cantharellales</taxon>
        <taxon>Tulasnellaceae</taxon>
        <taxon>Tulasnella</taxon>
    </lineage>
</organism>
<keyword evidence="5" id="KW-1185">Reference proteome</keyword>
<evidence type="ECO:0000256" key="2">
    <source>
        <dbReference type="ARBA" id="ARBA00022807"/>
    </source>
</evidence>
<dbReference type="HOGENOM" id="CLU_861056_0_0_1"/>
<evidence type="ECO:0000259" key="3">
    <source>
        <dbReference type="Pfam" id="PF00656"/>
    </source>
</evidence>
<dbReference type="InterPro" id="IPR029030">
    <property type="entry name" value="Caspase-like_dom_sf"/>
</dbReference>
<dbReference type="Proteomes" id="UP000054248">
    <property type="component" value="Unassembled WGS sequence"/>
</dbReference>
<dbReference type="AlphaFoldDB" id="A0A0C3M621"/>
<reference evidence="5" key="2">
    <citation type="submission" date="2015-01" db="EMBL/GenBank/DDBJ databases">
        <title>Evolutionary Origins and Diversification of the Mycorrhizal Mutualists.</title>
        <authorList>
            <consortium name="DOE Joint Genome Institute"/>
            <consortium name="Mycorrhizal Genomics Consortium"/>
            <person name="Kohler A."/>
            <person name="Kuo A."/>
            <person name="Nagy L.G."/>
            <person name="Floudas D."/>
            <person name="Copeland A."/>
            <person name="Barry K.W."/>
            <person name="Cichocki N."/>
            <person name="Veneault-Fourrey C."/>
            <person name="LaButti K."/>
            <person name="Lindquist E.A."/>
            <person name="Lipzen A."/>
            <person name="Lundell T."/>
            <person name="Morin E."/>
            <person name="Murat C."/>
            <person name="Riley R."/>
            <person name="Ohm R."/>
            <person name="Sun H."/>
            <person name="Tunlid A."/>
            <person name="Henrissat B."/>
            <person name="Grigoriev I.V."/>
            <person name="Hibbett D.S."/>
            <person name="Martin F."/>
        </authorList>
    </citation>
    <scope>NUCLEOTIDE SEQUENCE [LARGE SCALE GENOMIC DNA]</scope>
    <source>
        <strain evidence="5">MUT 4182</strain>
    </source>
</reference>
<dbReference type="Pfam" id="PF00656">
    <property type="entry name" value="Peptidase_C14"/>
    <property type="match status" value="1"/>
</dbReference>
<dbReference type="GO" id="GO:0006915">
    <property type="term" value="P:apoptotic process"/>
    <property type="evidence" value="ECO:0007669"/>
    <property type="project" value="UniProtKB-KW"/>
</dbReference>
<sequence>MAVRSRHMRIIQRKPFSTNHEAIRWLFCILTGQVLIRNCFTAVLLKHWNRLSERARAIRNIRKHESGGPRKRMLVVSVSEYTEGWQALHGPKTDWKFWAMLGTMSGWNVEVLADSLPTADPARYPNRENIRRFAGDHLKGNRKGDQFIVVYSGHGDKQGLVLADGNRISPQELRDWFVNPLAFGALLWTFFDCCDSSNLLGLQNMVTLDGSENIQYQNLKSKESGNRRRIRGTVISIGSAAGPSGEMNLDDPRVPNENAEPLHCGPLAWAAYMFFHSKCKEGVPRLAAFLPVLKSVLAPGAGQEAQVTTSAIIQDPVLPLLRAPPLATTSA</sequence>
<keyword evidence="1" id="KW-0053">Apoptosis</keyword>
<feature type="domain" description="Peptidase C14 caspase" evidence="3">
    <location>
        <begin position="71"/>
        <end position="201"/>
    </location>
</feature>
<dbReference type="SUPFAM" id="SSF52129">
    <property type="entry name" value="Caspase-like"/>
    <property type="match status" value="1"/>
</dbReference>
<evidence type="ECO:0000256" key="1">
    <source>
        <dbReference type="ARBA" id="ARBA00022703"/>
    </source>
</evidence>
<dbReference type="EMBL" id="KN822987">
    <property type="protein sequence ID" value="KIO29097.1"/>
    <property type="molecule type" value="Genomic_DNA"/>
</dbReference>
<name>A0A0C3M621_9AGAM</name>
<gene>
    <name evidence="4" type="ORF">M407DRAFT_21840</name>
</gene>
<dbReference type="Gene3D" id="3.40.50.1460">
    <property type="match status" value="1"/>
</dbReference>
<reference evidence="4 5" key="1">
    <citation type="submission" date="2014-04" db="EMBL/GenBank/DDBJ databases">
        <authorList>
            <consortium name="DOE Joint Genome Institute"/>
            <person name="Kuo A."/>
            <person name="Girlanda M."/>
            <person name="Perotto S."/>
            <person name="Kohler A."/>
            <person name="Nagy L.G."/>
            <person name="Floudas D."/>
            <person name="Copeland A."/>
            <person name="Barry K.W."/>
            <person name="Cichocki N."/>
            <person name="Veneault-Fourrey C."/>
            <person name="LaButti K."/>
            <person name="Lindquist E.A."/>
            <person name="Lipzen A."/>
            <person name="Lundell T."/>
            <person name="Morin E."/>
            <person name="Murat C."/>
            <person name="Sun H."/>
            <person name="Tunlid A."/>
            <person name="Henrissat B."/>
            <person name="Grigoriev I.V."/>
            <person name="Hibbett D.S."/>
            <person name="Martin F."/>
            <person name="Nordberg H.P."/>
            <person name="Cantor M.N."/>
            <person name="Hua S.X."/>
        </authorList>
    </citation>
    <scope>NUCLEOTIDE SEQUENCE [LARGE SCALE GENOMIC DNA]</scope>
    <source>
        <strain evidence="4 5">MUT 4182</strain>
    </source>
</reference>
<evidence type="ECO:0000313" key="5">
    <source>
        <dbReference type="Proteomes" id="UP000054248"/>
    </source>
</evidence>
<keyword evidence="2" id="KW-0788">Thiol protease</keyword>
<protein>
    <recommendedName>
        <fullName evidence="3">Peptidase C14 caspase domain-containing protein</fullName>
    </recommendedName>
</protein>
<dbReference type="GO" id="GO:0006508">
    <property type="term" value="P:proteolysis"/>
    <property type="evidence" value="ECO:0007669"/>
    <property type="project" value="InterPro"/>
</dbReference>
<dbReference type="OrthoDB" id="3223806at2759"/>
<evidence type="ECO:0000313" key="4">
    <source>
        <dbReference type="EMBL" id="KIO29097.1"/>
    </source>
</evidence>
<accession>A0A0C3M621</accession>
<keyword evidence="2" id="KW-0378">Hydrolase</keyword>